<keyword evidence="6" id="KW-1185">Reference proteome</keyword>
<evidence type="ECO:0000256" key="4">
    <source>
        <dbReference type="ARBA" id="ARBA00023212"/>
    </source>
</evidence>
<evidence type="ECO:0000256" key="2">
    <source>
        <dbReference type="ARBA" id="ARBA00022490"/>
    </source>
</evidence>
<keyword evidence="2" id="KW-0963">Cytoplasm</keyword>
<dbReference type="GO" id="GO:0005886">
    <property type="term" value="C:plasma membrane"/>
    <property type="evidence" value="ECO:0007669"/>
    <property type="project" value="TreeGrafter"/>
</dbReference>
<proteinExistence type="predicted"/>
<dbReference type="PANTHER" id="PTHR12268:SF14">
    <property type="entry name" value="DYSTROPHIN-1"/>
    <property type="match status" value="1"/>
</dbReference>
<dbReference type="Pfam" id="PF00435">
    <property type="entry name" value="Spectrin"/>
    <property type="match status" value="4"/>
</dbReference>
<gene>
    <name evidence="5" type="ORF">NP493_384g05015</name>
</gene>
<dbReference type="InterPro" id="IPR050774">
    <property type="entry name" value="KCMF1/Dystrophin"/>
</dbReference>
<reference evidence="5" key="1">
    <citation type="journal article" date="2023" name="Mol. Biol. Evol.">
        <title>Third-Generation Sequencing Reveals the Adaptive Role of the Epigenome in Three Deep-Sea Polychaetes.</title>
        <authorList>
            <person name="Perez M."/>
            <person name="Aroh O."/>
            <person name="Sun Y."/>
            <person name="Lan Y."/>
            <person name="Juniper S.K."/>
            <person name="Young C.R."/>
            <person name="Angers B."/>
            <person name="Qian P.Y."/>
        </authorList>
    </citation>
    <scope>NUCLEOTIDE SEQUENCE</scope>
    <source>
        <strain evidence="5">R07B-5</strain>
    </source>
</reference>
<evidence type="ECO:0000313" key="5">
    <source>
        <dbReference type="EMBL" id="KAK2181698.1"/>
    </source>
</evidence>
<dbReference type="SMART" id="SM00150">
    <property type="entry name" value="SPEC"/>
    <property type="match status" value="5"/>
</dbReference>
<dbReference type="PANTHER" id="PTHR12268">
    <property type="entry name" value="E3 UBIQUITIN-PROTEIN LIGASE KCMF1"/>
    <property type="match status" value="1"/>
</dbReference>
<protein>
    <recommendedName>
        <fullName evidence="7">Dystrophin</fullName>
    </recommendedName>
</protein>
<dbReference type="SUPFAM" id="SSF46966">
    <property type="entry name" value="Spectrin repeat"/>
    <property type="match status" value="4"/>
</dbReference>
<sequence length="756" mass="86041">MVGRVGKRQGRQAGRWVLGKGAADIGVGEAQVIAVEVREHEKEADTVRTEGEVFTREYAEASIDYIKLTQQWRELQSRFMQYQKPTEPEQATAPSDGDAVTRTVVSTADVSSIMFSDYSHYEENVRKLLGLLGEVRQGLQAPVLCGREYEEFSQQEDKLKSIKEALATLEPVVEAAENQKENAVNSVSDSEAPAIRSLVEQLKQDWSQVNRQFDDRFSRWSRAVQQWQQFHCDMRNLTVWLTDAENKITNSKNKLGNIDLEKVAECQKELEDNVAVHQTTVASLNASGQDIIQETSMPDSELLREKLLHLNKRWTDVCSEVNARKARLENGCMATVEFTEEMDELFCWLDETEHLINSNVTPADREVIDDLLKKVKDRESELSSRHNSLLSLNSVGDQIMKDQSTSDTDRHNIQTDLNTMNERWTAVSSAIPEKCQQLESYLRKVHSLQAELKELSAWLHSTKELLTTKHGHVDSVTSSDEQDSVVVDRRTMNDALTARQTNITRLNDNHKALVSESDRCNLSVPSELQREVDTLNADWESVQLLASQLSHMPLDISMEDMAAKQVTETVTMTTSEVVETSVPTQAEPMLSRWPNFDQKVDELDDWLTLLSRMLKSCNVVVGDIIDIEEASFKHKNVLQEFDAKRPQLDEVTSRGEALRHEVTSPAEKQQIQSRVESVQTHWGEAHAKVSARKNQLEDMLLECRQWDELRAEFEWWLTQVEDEFEGQSQGGDTIDELQKQIQDHKVSTVLKSGTTK</sequence>
<dbReference type="InterPro" id="IPR002017">
    <property type="entry name" value="Spectrin_repeat"/>
</dbReference>
<dbReference type="CDD" id="cd00176">
    <property type="entry name" value="SPEC"/>
    <property type="match status" value="3"/>
</dbReference>
<comment type="subcellular location">
    <subcellularLocation>
        <location evidence="1">Cytoplasm</location>
    </subcellularLocation>
</comment>
<dbReference type="AlphaFoldDB" id="A0AAD9L1L9"/>
<accession>A0AAD9L1L9</accession>
<evidence type="ECO:0000256" key="1">
    <source>
        <dbReference type="ARBA" id="ARBA00004496"/>
    </source>
</evidence>
<dbReference type="InterPro" id="IPR018159">
    <property type="entry name" value="Spectrin/alpha-actinin"/>
</dbReference>
<evidence type="ECO:0000313" key="6">
    <source>
        <dbReference type="Proteomes" id="UP001209878"/>
    </source>
</evidence>
<dbReference type="Gene3D" id="1.20.58.60">
    <property type="match status" value="5"/>
</dbReference>
<name>A0AAD9L1L9_RIDPI</name>
<comment type="caution">
    <text evidence="5">The sequence shown here is derived from an EMBL/GenBank/DDBJ whole genome shotgun (WGS) entry which is preliminary data.</text>
</comment>
<dbReference type="EMBL" id="JAODUO010000385">
    <property type="protein sequence ID" value="KAK2181698.1"/>
    <property type="molecule type" value="Genomic_DNA"/>
</dbReference>
<dbReference type="Proteomes" id="UP001209878">
    <property type="component" value="Unassembled WGS sequence"/>
</dbReference>
<evidence type="ECO:0008006" key="7">
    <source>
        <dbReference type="Google" id="ProtNLM"/>
    </source>
</evidence>
<organism evidence="5 6">
    <name type="scientific">Ridgeia piscesae</name>
    <name type="common">Tubeworm</name>
    <dbReference type="NCBI Taxonomy" id="27915"/>
    <lineage>
        <taxon>Eukaryota</taxon>
        <taxon>Metazoa</taxon>
        <taxon>Spiralia</taxon>
        <taxon>Lophotrochozoa</taxon>
        <taxon>Annelida</taxon>
        <taxon>Polychaeta</taxon>
        <taxon>Sedentaria</taxon>
        <taxon>Canalipalpata</taxon>
        <taxon>Sabellida</taxon>
        <taxon>Siboglinidae</taxon>
        <taxon>Ridgeia</taxon>
    </lineage>
</organism>
<evidence type="ECO:0000256" key="3">
    <source>
        <dbReference type="ARBA" id="ARBA00022837"/>
    </source>
</evidence>
<keyword evidence="3" id="KW-0106">Calcium</keyword>
<keyword evidence="4" id="KW-0206">Cytoskeleton</keyword>